<dbReference type="RefSeq" id="WP_188959749.1">
    <property type="nucleotide sequence ID" value="NZ_BMMI01000017.1"/>
</dbReference>
<evidence type="ECO:0000313" key="2">
    <source>
        <dbReference type="EMBL" id="GGL85463.1"/>
    </source>
</evidence>
<feature type="transmembrane region" description="Helical" evidence="1">
    <location>
        <begin position="64"/>
        <end position="89"/>
    </location>
</feature>
<name>A0ABQ2GCH6_9ACTN</name>
<accession>A0ABQ2GCH6</accession>
<reference evidence="3" key="1">
    <citation type="journal article" date="2019" name="Int. J. Syst. Evol. Microbiol.">
        <title>The Global Catalogue of Microorganisms (GCM) 10K type strain sequencing project: providing services to taxonomists for standard genome sequencing and annotation.</title>
        <authorList>
            <consortium name="The Broad Institute Genomics Platform"/>
            <consortium name="The Broad Institute Genome Sequencing Center for Infectious Disease"/>
            <person name="Wu L."/>
            <person name="Ma J."/>
        </authorList>
    </citation>
    <scope>NUCLEOTIDE SEQUENCE [LARGE SCALE GENOMIC DNA]</scope>
    <source>
        <strain evidence="3">CGMCC 4.5581</strain>
    </source>
</reference>
<gene>
    <name evidence="2" type="ORF">GCM10011589_47350</name>
</gene>
<comment type="caution">
    <text evidence="2">The sequence shown here is derived from an EMBL/GenBank/DDBJ whole genome shotgun (WGS) entry which is preliminary data.</text>
</comment>
<evidence type="ECO:0000313" key="3">
    <source>
        <dbReference type="Proteomes" id="UP000648663"/>
    </source>
</evidence>
<protein>
    <recommendedName>
        <fullName evidence="4">DUF4129 domain-containing protein</fullName>
    </recommendedName>
</protein>
<evidence type="ECO:0000256" key="1">
    <source>
        <dbReference type="SAM" id="Phobius"/>
    </source>
</evidence>
<keyword evidence="1" id="KW-0812">Transmembrane</keyword>
<organism evidence="2 3">
    <name type="scientific">Modestobacter marinus</name>
    <dbReference type="NCBI Taxonomy" id="477641"/>
    <lineage>
        <taxon>Bacteria</taxon>
        <taxon>Bacillati</taxon>
        <taxon>Actinomycetota</taxon>
        <taxon>Actinomycetes</taxon>
        <taxon>Geodermatophilales</taxon>
        <taxon>Geodermatophilaceae</taxon>
        <taxon>Modestobacter</taxon>
    </lineage>
</organism>
<sequence length="292" mass="32452">MPEDTQPLWSHRYLTDGSLKIAPVSQVAGPVRTPWQRFVDWVVRQDWLAACGYWWRGLTAGQKWLSGTVIAVVTAYLGLPFLWLAAWVARRRERIAESASLPKNVPPPPEITLAAWDTIEARVAGAASRAWAETLAEPSWQSAYLSRTRESFDGWSEVRQIVDLAIRIQQARGNLGARPTGPAAEFWDRQQIALDDAARRLGSRADALIRHRDQAAALTIELQHLVDLERMERSAAEVDVLTIETTYGSGRGDGGLTSVAEDIAAVRQAMTDLVELMTRTRAPLTEPPDVNH</sequence>
<dbReference type="EMBL" id="BMMI01000017">
    <property type="protein sequence ID" value="GGL85463.1"/>
    <property type="molecule type" value="Genomic_DNA"/>
</dbReference>
<keyword evidence="1" id="KW-1133">Transmembrane helix</keyword>
<keyword evidence="3" id="KW-1185">Reference proteome</keyword>
<dbReference type="Proteomes" id="UP000648663">
    <property type="component" value="Unassembled WGS sequence"/>
</dbReference>
<evidence type="ECO:0008006" key="4">
    <source>
        <dbReference type="Google" id="ProtNLM"/>
    </source>
</evidence>
<proteinExistence type="predicted"/>
<keyword evidence="1" id="KW-0472">Membrane</keyword>